<dbReference type="InterPro" id="IPR036425">
    <property type="entry name" value="MoaB/Mog-like_dom_sf"/>
</dbReference>
<dbReference type="SUPFAM" id="SSF142433">
    <property type="entry name" value="CinA-like"/>
    <property type="match status" value="1"/>
</dbReference>
<dbReference type="InterPro" id="IPR001453">
    <property type="entry name" value="MoaB/Mog_dom"/>
</dbReference>
<dbReference type="InterPro" id="IPR036653">
    <property type="entry name" value="CinA-like_C"/>
</dbReference>
<dbReference type="PANTHER" id="PTHR13939:SF0">
    <property type="entry name" value="NMN AMIDOHYDROLASE-LIKE PROTEIN YFAY"/>
    <property type="match status" value="1"/>
</dbReference>
<proteinExistence type="inferred from homology"/>
<evidence type="ECO:0000259" key="2">
    <source>
        <dbReference type="SMART" id="SM00852"/>
    </source>
</evidence>
<dbReference type="RefSeq" id="WP_012057006.1">
    <property type="nucleotide sequence ID" value="NZ_CP007389.1"/>
</dbReference>
<dbReference type="InterPro" id="IPR008135">
    <property type="entry name" value="Competence-induced_CinA"/>
</dbReference>
<comment type="similarity">
    <text evidence="1">Belongs to the CinA family.</text>
</comment>
<dbReference type="CDD" id="cd00885">
    <property type="entry name" value="cinA"/>
    <property type="match status" value="1"/>
</dbReference>
<dbReference type="PIRSF" id="PIRSF006728">
    <property type="entry name" value="CinA"/>
    <property type="match status" value="1"/>
</dbReference>
<dbReference type="Pfam" id="PF02464">
    <property type="entry name" value="CinA"/>
    <property type="match status" value="1"/>
</dbReference>
<reference evidence="3 4" key="1">
    <citation type="submission" date="2014-02" db="EMBL/GenBank/DDBJ databases">
        <title>Diversity of Thermotogales isolates from hydrothermal vents.</title>
        <authorList>
            <person name="Haverkamp T.H.A."/>
            <person name="Lossouarn J."/>
            <person name="Geslin C."/>
            <person name="Nesbo C.L."/>
        </authorList>
    </citation>
    <scope>NUCLEOTIDE SEQUENCE [LARGE SCALE GENOMIC DNA]</scope>
    <source>
        <strain evidence="3 4">431</strain>
    </source>
</reference>
<keyword evidence="4" id="KW-1185">Reference proteome</keyword>
<sequence>MKKSIILAIGNELVEGIIIDTNSKYISKKLLEIGYKTVAINTLPDDLEILVEEIRDSLKKADLLITTGGLGPTEDDLTREAISKTVGKELIFNEKLYNSILKKVKEFHSEIPKNIEKQAWVINGARIIENPVGTAPGQILQIGEKQIIILPGPPVEMKPIFEESLKFLEKFEKIYQKRIKTLGIPEAILVEKYKDIIYKYKDVNVATLASHISGVELRFTGKKEKVDEIVKLLKEKLSDHIYALDNETIEEVVFKKLEGKSVSFAESCTGGLISAKFVSIPGISKVFKGAIVAYSNKVKEKVLNVNKNTIQKYGAVSKECVMEMAKEVSYFLDTDYAVAVSGIAGPTGGTKEKPVGTVWICAYKRENDYYLVEKFFFRGNREIIREKSALNAFNLLRRILS</sequence>
<dbReference type="SMART" id="SM00852">
    <property type="entry name" value="MoCF_biosynth"/>
    <property type="match status" value="1"/>
</dbReference>
<gene>
    <name evidence="3" type="ORF">BW47_04230</name>
</gene>
<dbReference type="SUPFAM" id="SSF53218">
    <property type="entry name" value="Molybdenum cofactor biosynthesis proteins"/>
    <property type="match status" value="1"/>
</dbReference>
<dbReference type="InterPro" id="IPR050101">
    <property type="entry name" value="CinA"/>
</dbReference>
<dbReference type="NCBIfam" id="NF001813">
    <property type="entry name" value="PRK00549.1"/>
    <property type="match status" value="1"/>
</dbReference>
<accession>A0ABN4UUF7</accession>
<dbReference type="Pfam" id="PF00994">
    <property type="entry name" value="MoCF_biosynth"/>
    <property type="match status" value="1"/>
</dbReference>
<dbReference type="Gene3D" id="3.30.70.2860">
    <property type="match status" value="1"/>
</dbReference>
<dbReference type="EMBL" id="CP007389">
    <property type="protein sequence ID" value="APT73783.1"/>
    <property type="molecule type" value="Genomic_DNA"/>
</dbReference>
<dbReference type="InterPro" id="IPR008136">
    <property type="entry name" value="CinA_C"/>
</dbReference>
<evidence type="ECO:0000256" key="1">
    <source>
        <dbReference type="HAMAP-Rule" id="MF_00226"/>
    </source>
</evidence>
<dbReference type="NCBIfam" id="TIGR00199">
    <property type="entry name" value="PncC_domain"/>
    <property type="match status" value="1"/>
</dbReference>
<dbReference type="InterPro" id="IPR041424">
    <property type="entry name" value="CinA_KH"/>
</dbReference>
<evidence type="ECO:0000313" key="3">
    <source>
        <dbReference type="EMBL" id="APT73783.1"/>
    </source>
</evidence>
<dbReference type="NCBIfam" id="TIGR00177">
    <property type="entry name" value="molyb_syn"/>
    <property type="match status" value="1"/>
</dbReference>
<dbReference type="NCBIfam" id="TIGR00200">
    <property type="entry name" value="cinA_nterm"/>
    <property type="match status" value="1"/>
</dbReference>
<dbReference type="Gene3D" id="3.40.980.10">
    <property type="entry name" value="MoaB/Mog-like domain"/>
    <property type="match status" value="1"/>
</dbReference>
<dbReference type="Pfam" id="PF18146">
    <property type="entry name" value="CinA_KH"/>
    <property type="match status" value="1"/>
</dbReference>
<organism evidence="3 4">
    <name type="scientific">Thermosipho melanesiensis</name>
    <dbReference type="NCBI Taxonomy" id="46541"/>
    <lineage>
        <taxon>Bacteria</taxon>
        <taxon>Thermotogati</taxon>
        <taxon>Thermotogota</taxon>
        <taxon>Thermotogae</taxon>
        <taxon>Thermotogales</taxon>
        <taxon>Fervidobacteriaceae</taxon>
        <taxon>Thermosipho</taxon>
    </lineage>
</organism>
<protein>
    <recommendedName>
        <fullName evidence="1">CinA-like protein</fullName>
    </recommendedName>
</protein>
<feature type="domain" description="MoaB/Mog" evidence="2">
    <location>
        <begin position="5"/>
        <end position="171"/>
    </location>
</feature>
<dbReference type="HAMAP" id="MF_00226_B">
    <property type="entry name" value="CinA_B"/>
    <property type="match status" value="1"/>
</dbReference>
<dbReference type="Proteomes" id="UP000185490">
    <property type="component" value="Chromosome"/>
</dbReference>
<name>A0ABN4UUF7_9BACT</name>
<dbReference type="PANTHER" id="PTHR13939">
    <property type="entry name" value="NICOTINAMIDE-NUCLEOTIDE AMIDOHYDROLASE PNCC"/>
    <property type="match status" value="1"/>
</dbReference>
<dbReference type="Gene3D" id="3.90.950.20">
    <property type="entry name" value="CinA-like"/>
    <property type="match status" value="1"/>
</dbReference>
<evidence type="ECO:0000313" key="4">
    <source>
        <dbReference type="Proteomes" id="UP000185490"/>
    </source>
</evidence>